<dbReference type="OrthoDB" id="3427645at2"/>
<comment type="subcellular location">
    <subcellularLocation>
        <location evidence="1 7">Cell membrane</location>
        <topology evidence="1 7">Multi-pass membrane protein</topology>
    </subcellularLocation>
</comment>
<feature type="domain" description="ABC transmembrane type-1" evidence="8">
    <location>
        <begin position="97"/>
        <end position="307"/>
    </location>
</feature>
<dbReference type="Pfam" id="PF00528">
    <property type="entry name" value="BPD_transp_1"/>
    <property type="match status" value="1"/>
</dbReference>
<feature type="transmembrane region" description="Helical" evidence="7">
    <location>
        <begin position="12"/>
        <end position="32"/>
    </location>
</feature>
<evidence type="ECO:0000256" key="1">
    <source>
        <dbReference type="ARBA" id="ARBA00004651"/>
    </source>
</evidence>
<dbReference type="EMBL" id="LT629791">
    <property type="protein sequence ID" value="SDU78729.1"/>
    <property type="molecule type" value="Genomic_DNA"/>
</dbReference>
<keyword evidence="3" id="KW-1003">Cell membrane</keyword>
<evidence type="ECO:0000256" key="4">
    <source>
        <dbReference type="ARBA" id="ARBA00022692"/>
    </source>
</evidence>
<keyword evidence="10" id="KW-1185">Reference proteome</keyword>
<evidence type="ECO:0000313" key="10">
    <source>
        <dbReference type="Proteomes" id="UP000182977"/>
    </source>
</evidence>
<evidence type="ECO:0000313" key="9">
    <source>
        <dbReference type="EMBL" id="SDU78729.1"/>
    </source>
</evidence>
<dbReference type="Pfam" id="PF19300">
    <property type="entry name" value="BPD_transp_1_N"/>
    <property type="match status" value="1"/>
</dbReference>
<dbReference type="InterPro" id="IPR045621">
    <property type="entry name" value="BPD_transp_1_N"/>
</dbReference>
<name>A0A1H2LCS3_9ACTN</name>
<dbReference type="InterPro" id="IPR000515">
    <property type="entry name" value="MetI-like"/>
</dbReference>
<protein>
    <submittedName>
        <fullName evidence="9">Peptide/nickel transport system permease protein</fullName>
    </submittedName>
</protein>
<evidence type="ECO:0000259" key="8">
    <source>
        <dbReference type="PROSITE" id="PS50928"/>
    </source>
</evidence>
<dbReference type="InterPro" id="IPR035906">
    <property type="entry name" value="MetI-like_sf"/>
</dbReference>
<reference evidence="10" key="1">
    <citation type="submission" date="2016-10" db="EMBL/GenBank/DDBJ databases">
        <authorList>
            <person name="Varghese N."/>
            <person name="Submissions S."/>
        </authorList>
    </citation>
    <scope>NUCLEOTIDE SEQUENCE [LARGE SCALE GENOMIC DNA]</scope>
    <source>
        <strain evidence="10">DSM 45079</strain>
    </source>
</reference>
<dbReference type="GO" id="GO:0071916">
    <property type="term" value="F:dipeptide transmembrane transporter activity"/>
    <property type="evidence" value="ECO:0007669"/>
    <property type="project" value="TreeGrafter"/>
</dbReference>
<evidence type="ECO:0000256" key="7">
    <source>
        <dbReference type="RuleBase" id="RU363032"/>
    </source>
</evidence>
<dbReference type="STRING" id="419479.SAMN04488563_5847"/>
<keyword evidence="5 7" id="KW-1133">Transmembrane helix</keyword>
<dbReference type="AlphaFoldDB" id="A0A1H2LCS3"/>
<accession>A0A1H2LCS3</accession>
<gene>
    <name evidence="9" type="ORF">SAMN04488563_5847</name>
</gene>
<keyword evidence="2 7" id="KW-0813">Transport</keyword>
<dbReference type="PROSITE" id="PS50928">
    <property type="entry name" value="ABC_TM1"/>
    <property type="match status" value="1"/>
</dbReference>
<dbReference type="Proteomes" id="UP000182977">
    <property type="component" value="Chromosome I"/>
</dbReference>
<evidence type="ECO:0000256" key="3">
    <source>
        <dbReference type="ARBA" id="ARBA00022475"/>
    </source>
</evidence>
<comment type="similarity">
    <text evidence="7">Belongs to the binding-protein-dependent transport system permease family.</text>
</comment>
<feature type="transmembrane region" description="Helical" evidence="7">
    <location>
        <begin position="284"/>
        <end position="310"/>
    </location>
</feature>
<evidence type="ECO:0000256" key="5">
    <source>
        <dbReference type="ARBA" id="ARBA00022989"/>
    </source>
</evidence>
<feature type="transmembrane region" description="Helical" evidence="7">
    <location>
        <begin position="242"/>
        <end position="264"/>
    </location>
</feature>
<evidence type="ECO:0000256" key="2">
    <source>
        <dbReference type="ARBA" id="ARBA00022448"/>
    </source>
</evidence>
<organism evidence="9 10">
    <name type="scientific">Jiangella alkaliphila</name>
    <dbReference type="NCBI Taxonomy" id="419479"/>
    <lineage>
        <taxon>Bacteria</taxon>
        <taxon>Bacillati</taxon>
        <taxon>Actinomycetota</taxon>
        <taxon>Actinomycetes</taxon>
        <taxon>Jiangellales</taxon>
        <taxon>Jiangellaceae</taxon>
        <taxon>Jiangella</taxon>
    </lineage>
</organism>
<feature type="transmembrane region" description="Helical" evidence="7">
    <location>
        <begin position="179"/>
        <end position="200"/>
    </location>
</feature>
<dbReference type="CDD" id="cd06261">
    <property type="entry name" value="TM_PBP2"/>
    <property type="match status" value="1"/>
</dbReference>
<dbReference type="PANTHER" id="PTHR43163:SF6">
    <property type="entry name" value="DIPEPTIDE TRANSPORT SYSTEM PERMEASE PROTEIN DPPB-RELATED"/>
    <property type="match status" value="1"/>
</dbReference>
<feature type="transmembrane region" description="Helical" evidence="7">
    <location>
        <begin position="137"/>
        <end position="159"/>
    </location>
</feature>
<feature type="transmembrane region" description="Helical" evidence="7">
    <location>
        <begin position="103"/>
        <end position="125"/>
    </location>
</feature>
<dbReference type="PANTHER" id="PTHR43163">
    <property type="entry name" value="DIPEPTIDE TRANSPORT SYSTEM PERMEASE PROTEIN DPPB-RELATED"/>
    <property type="match status" value="1"/>
</dbReference>
<evidence type="ECO:0000256" key="6">
    <source>
        <dbReference type="ARBA" id="ARBA00023136"/>
    </source>
</evidence>
<keyword evidence="6 7" id="KW-0472">Membrane</keyword>
<dbReference type="Gene3D" id="1.10.3720.10">
    <property type="entry name" value="MetI-like"/>
    <property type="match status" value="1"/>
</dbReference>
<dbReference type="SUPFAM" id="SSF161098">
    <property type="entry name" value="MetI-like"/>
    <property type="match status" value="1"/>
</dbReference>
<dbReference type="RefSeq" id="WP_046770737.1">
    <property type="nucleotide sequence ID" value="NZ_LBMC01000032.1"/>
</dbReference>
<keyword evidence="4 7" id="KW-0812">Transmembrane</keyword>
<dbReference type="GO" id="GO:0005886">
    <property type="term" value="C:plasma membrane"/>
    <property type="evidence" value="ECO:0007669"/>
    <property type="project" value="UniProtKB-SubCell"/>
</dbReference>
<proteinExistence type="inferred from homology"/>
<sequence>MQTALWTLRRVGVSVLTLLGVSILIFASVRLMPGDYADLALGPLASDAQRQEALAEAGLEQPVVAQFGQWLLGVVTGDLGHSYVSDVSVGEELARRLPVTATIAVAAIVLTVLLGLPLGLATALRSTRRGGGAGGRLLSAFGISVPEFVLGGLVVFLVSSTAIGLSVGGYRPPGEDLAAFARSLLLPTLVLAVACSAVTARNTRDAVLNVLVEPHIAASVARGESPGFIVRHHIVRNAMPPVLTLLATIVATLLGGTVIVETIFNVPGIGAYLVTALGRRDYLVVQAVVLLAAIVFIVANLVVDLVATALDPRLRAARIAA</sequence>